<dbReference type="EMBL" id="BMOS01000002">
    <property type="protein sequence ID" value="GGN50970.1"/>
    <property type="molecule type" value="Genomic_DNA"/>
</dbReference>
<accession>A0A918CZ18</accession>
<proteinExistence type="predicted"/>
<keyword evidence="3" id="KW-1185">Reference proteome</keyword>
<sequence length="106" mass="12160">MENVYVVENSVKAKEKIDQLMLQGYTKDEIYVIAHEPDLTDKLSENLHVNQVGMEEEGILDKIANVFRSRGDELRNQFENLGLTEAEADRYEAELDKGYLIVVAKK</sequence>
<evidence type="ECO:0000259" key="1">
    <source>
        <dbReference type="Pfam" id="PF11181"/>
    </source>
</evidence>
<dbReference type="Proteomes" id="UP000624041">
    <property type="component" value="Unassembled WGS sequence"/>
</dbReference>
<comment type="caution">
    <text evidence="2">The sequence shown here is derived from an EMBL/GenBank/DDBJ whole genome shotgun (WGS) entry which is preliminary data.</text>
</comment>
<name>A0A918CZ18_9BACI</name>
<dbReference type="InterPro" id="IPR025889">
    <property type="entry name" value="GSP17M-like_dom"/>
</dbReference>
<dbReference type="Pfam" id="PF11181">
    <property type="entry name" value="YflT"/>
    <property type="match status" value="1"/>
</dbReference>
<dbReference type="RefSeq" id="WP_188855890.1">
    <property type="nucleotide sequence ID" value="NZ_BMOS01000002.1"/>
</dbReference>
<dbReference type="AlphaFoldDB" id="A0A918CZ18"/>
<reference evidence="2" key="2">
    <citation type="submission" date="2020-09" db="EMBL/GenBank/DDBJ databases">
        <authorList>
            <person name="Sun Q."/>
            <person name="Ohkuma M."/>
        </authorList>
    </citation>
    <scope>NUCLEOTIDE SEQUENCE</scope>
    <source>
        <strain evidence="2">JCM 17251</strain>
    </source>
</reference>
<protein>
    <submittedName>
        <fullName evidence="2">General stress protein</fullName>
    </submittedName>
</protein>
<reference evidence="2" key="1">
    <citation type="journal article" date="2014" name="Int. J. Syst. Evol. Microbiol.">
        <title>Complete genome sequence of Corynebacterium casei LMG S-19264T (=DSM 44701T), isolated from a smear-ripened cheese.</title>
        <authorList>
            <consortium name="US DOE Joint Genome Institute (JGI-PGF)"/>
            <person name="Walter F."/>
            <person name="Albersmeier A."/>
            <person name="Kalinowski J."/>
            <person name="Ruckert C."/>
        </authorList>
    </citation>
    <scope>NUCLEOTIDE SEQUENCE</scope>
    <source>
        <strain evidence="2">JCM 17251</strain>
    </source>
</reference>
<evidence type="ECO:0000313" key="3">
    <source>
        <dbReference type="Proteomes" id="UP000624041"/>
    </source>
</evidence>
<organism evidence="2 3">
    <name type="scientific">Oceanobacillus indicireducens</name>
    <dbReference type="NCBI Taxonomy" id="1004261"/>
    <lineage>
        <taxon>Bacteria</taxon>
        <taxon>Bacillati</taxon>
        <taxon>Bacillota</taxon>
        <taxon>Bacilli</taxon>
        <taxon>Bacillales</taxon>
        <taxon>Bacillaceae</taxon>
        <taxon>Oceanobacillus</taxon>
    </lineage>
</organism>
<feature type="domain" description="General stress protein 17M-like" evidence="1">
    <location>
        <begin position="3"/>
        <end position="98"/>
    </location>
</feature>
<evidence type="ECO:0000313" key="2">
    <source>
        <dbReference type="EMBL" id="GGN50970.1"/>
    </source>
</evidence>
<gene>
    <name evidence="2" type="ORF">GCM10007971_05060</name>
</gene>